<dbReference type="Pfam" id="PF23046">
    <property type="entry name" value="tSH3-B_UBE2O"/>
    <property type="match status" value="1"/>
</dbReference>
<dbReference type="InterPro" id="IPR000608">
    <property type="entry name" value="UBC"/>
</dbReference>
<dbReference type="PROSITE" id="PS50127">
    <property type="entry name" value="UBC_2"/>
    <property type="match status" value="1"/>
</dbReference>
<dbReference type="Pfam" id="PF23043">
    <property type="entry name" value="SH3-B_UBE2O"/>
    <property type="match status" value="1"/>
</dbReference>
<dbReference type="Pfam" id="PF23044">
    <property type="entry name" value="SH3-C_UBE2O"/>
    <property type="match status" value="1"/>
</dbReference>
<evidence type="ECO:0000313" key="8">
    <source>
        <dbReference type="Proteomes" id="UP000029981"/>
    </source>
</evidence>
<dbReference type="InterPro" id="IPR057734">
    <property type="entry name" value="UBE2O-like_SH3-C"/>
</dbReference>
<keyword evidence="5" id="KW-0067">ATP-binding</keyword>
<dbReference type="Pfam" id="PF00179">
    <property type="entry name" value="UQ_con"/>
    <property type="match status" value="1"/>
</dbReference>
<keyword evidence="3" id="KW-0547">Nucleotide-binding</keyword>
<dbReference type="SMART" id="SM00212">
    <property type="entry name" value="UBCc"/>
    <property type="match status" value="1"/>
</dbReference>
<accession>A0A0A0KLH0</accession>
<dbReference type="CDD" id="cd23837">
    <property type="entry name" value="UBCc_UBE2O"/>
    <property type="match status" value="1"/>
</dbReference>
<dbReference type="STRING" id="3659.A0A0A0KLH0"/>
<evidence type="ECO:0000256" key="1">
    <source>
        <dbReference type="ARBA" id="ARBA00012486"/>
    </source>
</evidence>
<dbReference type="InterPro" id="IPR057735">
    <property type="entry name" value="UBE2O-like_tSH3-B"/>
</dbReference>
<reference evidence="7 8" key="2">
    <citation type="journal article" date="2009" name="PLoS ONE">
        <title>An integrated genetic and cytogenetic map of the cucumber genome.</title>
        <authorList>
            <person name="Ren Y."/>
            <person name="Zhang Z."/>
            <person name="Liu J."/>
            <person name="Staub J.E."/>
            <person name="Han Y."/>
            <person name="Cheng Z."/>
            <person name="Li X."/>
            <person name="Lu J."/>
            <person name="Miao H."/>
            <person name="Kang H."/>
            <person name="Xie B."/>
            <person name="Gu X."/>
            <person name="Wang X."/>
            <person name="Du Y."/>
            <person name="Jin W."/>
            <person name="Huang S."/>
        </authorList>
    </citation>
    <scope>NUCLEOTIDE SEQUENCE [LARGE SCALE GENOMIC DNA]</scope>
    <source>
        <strain evidence="8">cv. 9930</strain>
    </source>
</reference>
<dbReference type="Proteomes" id="UP000029981">
    <property type="component" value="Chromosome 6"/>
</dbReference>
<dbReference type="PANTHER" id="PTHR46116:SF15">
    <property type="entry name" value="(E3-INDEPENDENT) E2 UBIQUITIN-CONJUGATING ENZYME"/>
    <property type="match status" value="1"/>
</dbReference>
<evidence type="ECO:0000256" key="5">
    <source>
        <dbReference type="ARBA" id="ARBA00022840"/>
    </source>
</evidence>
<dbReference type="EC" id="2.3.2.23" evidence="1"/>
<evidence type="ECO:0000256" key="2">
    <source>
        <dbReference type="ARBA" id="ARBA00022679"/>
    </source>
</evidence>
<dbReference type="InterPro" id="IPR016135">
    <property type="entry name" value="UBQ-conjugating_enzyme/RWD"/>
</dbReference>
<dbReference type="eggNOG" id="KOG0895">
    <property type="taxonomic scope" value="Eukaryota"/>
</dbReference>
<dbReference type="GO" id="GO:0061631">
    <property type="term" value="F:ubiquitin conjugating enzyme activity"/>
    <property type="evidence" value="ECO:0000318"/>
    <property type="project" value="GO_Central"/>
</dbReference>
<dbReference type="Gramene" id="KGN49227">
    <property type="protein sequence ID" value="KGN49227"/>
    <property type="gene ID" value="Csa_6G517350"/>
</dbReference>
<protein>
    <recommendedName>
        <fullName evidence="1">E2 ubiquitin-conjugating enzyme</fullName>
        <ecNumber evidence="1">2.3.2.23</ecNumber>
    </recommendedName>
</protein>
<dbReference type="SUPFAM" id="SSF54495">
    <property type="entry name" value="UBC-like"/>
    <property type="match status" value="1"/>
</dbReference>
<gene>
    <name evidence="7" type="ORF">Csa_6G517350</name>
</gene>
<dbReference type="AlphaFoldDB" id="A0A0A0KLH0"/>
<keyword evidence="4" id="KW-0833">Ubl conjugation pathway</keyword>
<name>A0A0A0KLH0_CUCSA</name>
<dbReference type="FunFam" id="3.10.110.10:FF:000028">
    <property type="entry name" value="Probable ubiquitin-conjugating enzyme E2 23"/>
    <property type="match status" value="1"/>
</dbReference>
<reference evidence="7 8" key="1">
    <citation type="journal article" date="2009" name="Nat. Genet.">
        <title>The genome of the cucumber, Cucumis sativus L.</title>
        <authorList>
            <person name="Huang S."/>
            <person name="Li R."/>
            <person name="Zhang Z."/>
            <person name="Li L."/>
            <person name="Gu X."/>
            <person name="Fan W."/>
            <person name="Lucas W.J."/>
            <person name="Wang X."/>
            <person name="Xie B."/>
            <person name="Ni P."/>
            <person name="Ren Y."/>
            <person name="Zhu H."/>
            <person name="Li J."/>
            <person name="Lin K."/>
            <person name="Jin W."/>
            <person name="Fei Z."/>
            <person name="Li G."/>
            <person name="Staub J."/>
            <person name="Kilian A."/>
            <person name="van der Vossen E.A."/>
            <person name="Wu Y."/>
            <person name="Guo J."/>
            <person name="He J."/>
            <person name="Jia Z."/>
            <person name="Ren Y."/>
            <person name="Tian G."/>
            <person name="Lu Y."/>
            <person name="Ruan J."/>
            <person name="Qian W."/>
            <person name="Wang M."/>
            <person name="Huang Q."/>
            <person name="Li B."/>
            <person name="Xuan Z."/>
            <person name="Cao J."/>
            <person name="Asan"/>
            <person name="Wu Z."/>
            <person name="Zhang J."/>
            <person name="Cai Q."/>
            <person name="Bai Y."/>
            <person name="Zhao B."/>
            <person name="Han Y."/>
            <person name="Li Y."/>
            <person name="Li X."/>
            <person name="Wang S."/>
            <person name="Shi Q."/>
            <person name="Liu S."/>
            <person name="Cho W.K."/>
            <person name="Kim J.Y."/>
            <person name="Xu Y."/>
            <person name="Heller-Uszynska K."/>
            <person name="Miao H."/>
            <person name="Cheng Z."/>
            <person name="Zhang S."/>
            <person name="Wu J."/>
            <person name="Yang Y."/>
            <person name="Kang H."/>
            <person name="Li M."/>
            <person name="Liang H."/>
            <person name="Ren X."/>
            <person name="Shi Z."/>
            <person name="Wen M."/>
            <person name="Jian M."/>
            <person name="Yang H."/>
            <person name="Zhang G."/>
            <person name="Yang Z."/>
            <person name="Chen R."/>
            <person name="Liu S."/>
            <person name="Li J."/>
            <person name="Ma L."/>
            <person name="Liu H."/>
            <person name="Zhou Y."/>
            <person name="Zhao J."/>
            <person name="Fang X."/>
            <person name="Li G."/>
            <person name="Fang L."/>
            <person name="Li Y."/>
            <person name="Liu D."/>
            <person name="Zheng H."/>
            <person name="Zhang Y."/>
            <person name="Qin N."/>
            <person name="Li Z."/>
            <person name="Yang G."/>
            <person name="Yang S."/>
            <person name="Bolund L."/>
            <person name="Kristiansen K."/>
            <person name="Zheng H."/>
            <person name="Li S."/>
            <person name="Zhang X."/>
            <person name="Yang H."/>
            <person name="Wang J."/>
            <person name="Sun R."/>
            <person name="Zhang B."/>
            <person name="Jiang S."/>
            <person name="Wang J."/>
            <person name="Du Y."/>
            <person name="Li S."/>
        </authorList>
    </citation>
    <scope>NUCLEOTIDE SEQUENCE [LARGE SCALE GENOMIC DNA]</scope>
    <source>
        <strain evidence="8">cv. 9930</strain>
    </source>
</reference>
<dbReference type="EMBL" id="CM002927">
    <property type="protein sequence ID" value="KGN49227.1"/>
    <property type="molecule type" value="Genomic_DNA"/>
</dbReference>
<dbReference type="Gene3D" id="3.10.110.10">
    <property type="entry name" value="Ubiquitin Conjugating Enzyme"/>
    <property type="match status" value="1"/>
</dbReference>
<evidence type="ECO:0000313" key="7">
    <source>
        <dbReference type="EMBL" id="KGN49227.1"/>
    </source>
</evidence>
<reference evidence="7 8" key="3">
    <citation type="journal article" date="2010" name="BMC Genomics">
        <title>Transcriptome sequencing and comparative analysis of cucumber flowers with different sex types.</title>
        <authorList>
            <person name="Guo S."/>
            <person name="Zheng Y."/>
            <person name="Joung J.G."/>
            <person name="Liu S."/>
            <person name="Zhang Z."/>
            <person name="Crasta O.R."/>
            <person name="Sobral B.W."/>
            <person name="Xu Y."/>
            <person name="Huang S."/>
            <person name="Fei Z."/>
        </authorList>
    </citation>
    <scope>NUCLEOTIDE SEQUENCE [LARGE SCALE GENOMIC DNA]</scope>
    <source>
        <strain evidence="8">cv. 9930</strain>
    </source>
</reference>
<sequence length="955" mass="106802">MRFCLKCYDSKLTKLLAVAKSLGKEAREDSNSGFKTEALLGDILLMDLFLSDSDWENSSECDSSDDLEEAEYYHGQTSCILSSLEETIGKIDEFLSFEREFLLGDAVCFVNDPYGQMGKVVGIDMLVDLEKNSGPIIKNVNSKDLLKIRSISAGDVVVNGPWIGRVDKVIDSVSVLFDDGNKCEIIAVDQEKLLPISVDVLDDSQYPYYPGQRVRFSNVSKPPGWLSGWKDDRCEGTVCSVEAGLVYVDWLASVLMGCSSSLTAPPRMQHAKELTLLSCFSHANWNLGDWCIFPGDEKNNYFGEKFITTHDLMNGGYRGTGFQDICVIVKKKTKVDVLWQDGSRSTALDSPCLTPANATNAHEFWPQQFVMEKGNCDDSSMSVNQRWGVVQAVDAKERTVKVQLRTDDLSEGSNLDGLLVEETMSAYELVEHPDYSFSLGDIVFRLALDKFASQSDENNIISEISMNESAQNEGNRIINNNMIMDNFLSFIGNVTGFKDGAVEVKWANCSISMVSPQEIFSIDKYEVSPIAVPNGENLEESRLEQIEPLKPYNIQKGKDMPNCDGASKNFKRDTTCFFSRAAVEFFSNIFTTLFGSVRSTILSGTFTALQSFEGGDEINLLCEKEVLQTCSQSTEMSQIAKLHNFGETSLDIEEIHKNEDLTFSTSSENYDLLTQFDMASDCPDHHFLSSGKGPMLSQASRRWLKKVQQEWSILKNNLPETVYVRVFEERMDLIRAVIIGAPGTPYHDGLFFFDIYLPPEYPQIPPLVHYISGGLRVNPNLYESGRVCLSLLNTWTGSGSEVWNPGSSTILQVLLSLQALVLNEKPYYNEAGYDAQLGRAEGERNSASYNENAFLVTCKSMMYLLSKSPKHFEALVEEHFRRRYQHILAACRAYMEGTPVGSDYQCGTTKPENPDQSSTGFKIMLAKIFPRLIKTFSSKGFDCSQFMEAENGLIL</sequence>
<keyword evidence="8" id="KW-1185">Reference proteome</keyword>
<dbReference type="PANTHER" id="PTHR46116">
    <property type="entry name" value="(E3-INDEPENDENT) E2 UBIQUITIN-CONJUGATING ENZYME"/>
    <property type="match status" value="1"/>
</dbReference>
<evidence type="ECO:0000259" key="6">
    <source>
        <dbReference type="PROSITE" id="PS50127"/>
    </source>
</evidence>
<dbReference type="OMA" id="NHEFWPH"/>
<proteinExistence type="predicted"/>
<evidence type="ECO:0000256" key="3">
    <source>
        <dbReference type="ARBA" id="ARBA00022741"/>
    </source>
</evidence>
<dbReference type="GO" id="GO:0005524">
    <property type="term" value="F:ATP binding"/>
    <property type="evidence" value="ECO:0007669"/>
    <property type="project" value="UniProtKB-KW"/>
</dbReference>
<evidence type="ECO:0000256" key="4">
    <source>
        <dbReference type="ARBA" id="ARBA00022786"/>
    </source>
</evidence>
<keyword evidence="2" id="KW-0808">Transferase</keyword>
<feature type="domain" description="UBC core" evidence="6">
    <location>
        <begin position="702"/>
        <end position="862"/>
    </location>
</feature>
<reference evidence="7 8" key="4">
    <citation type="journal article" date="2011" name="BMC Genomics">
        <title>RNA-Seq improves annotation of protein-coding genes in the cucumber genome.</title>
        <authorList>
            <person name="Li Z."/>
            <person name="Zhang Z."/>
            <person name="Yan P."/>
            <person name="Huang S."/>
            <person name="Fei Z."/>
            <person name="Lin K."/>
        </authorList>
    </citation>
    <scope>NUCLEOTIDE SEQUENCE [LARGE SCALE GENOMIC DNA]</scope>
    <source>
        <strain evidence="8">cv. 9930</strain>
    </source>
</reference>
<organism evidence="7 8">
    <name type="scientific">Cucumis sativus</name>
    <name type="common">Cucumber</name>
    <dbReference type="NCBI Taxonomy" id="3659"/>
    <lineage>
        <taxon>Eukaryota</taxon>
        <taxon>Viridiplantae</taxon>
        <taxon>Streptophyta</taxon>
        <taxon>Embryophyta</taxon>
        <taxon>Tracheophyta</taxon>
        <taxon>Spermatophyta</taxon>
        <taxon>Magnoliopsida</taxon>
        <taxon>eudicotyledons</taxon>
        <taxon>Gunneridae</taxon>
        <taxon>Pentapetalae</taxon>
        <taxon>rosids</taxon>
        <taxon>fabids</taxon>
        <taxon>Cucurbitales</taxon>
        <taxon>Cucurbitaceae</taxon>
        <taxon>Benincaseae</taxon>
        <taxon>Cucumis</taxon>
    </lineage>
</organism>
<dbReference type="InterPro" id="IPR057733">
    <property type="entry name" value="UBE2O-like_SH3-B"/>
</dbReference>